<dbReference type="PANTHER" id="PTHR30349">
    <property type="entry name" value="PHAGE INTEGRASE-RELATED"/>
    <property type="match status" value="1"/>
</dbReference>
<dbReference type="Proteomes" id="UP000006251">
    <property type="component" value="Unassembled WGS sequence"/>
</dbReference>
<evidence type="ECO:0000313" key="7">
    <source>
        <dbReference type="Proteomes" id="UP000006251"/>
    </source>
</evidence>
<evidence type="ECO:0000313" key="6">
    <source>
        <dbReference type="EMBL" id="GAC27425.1"/>
    </source>
</evidence>
<feature type="domain" description="Tyr recombinase" evidence="5">
    <location>
        <begin position="57"/>
        <end position="242"/>
    </location>
</feature>
<keyword evidence="4" id="KW-0233">DNA recombination</keyword>
<dbReference type="GO" id="GO:0003677">
    <property type="term" value="F:DNA binding"/>
    <property type="evidence" value="ECO:0007669"/>
    <property type="project" value="UniProtKB-KW"/>
</dbReference>
<dbReference type="InterPro" id="IPR011010">
    <property type="entry name" value="DNA_brk_join_enz"/>
</dbReference>
<proteinExistence type="inferred from homology"/>
<evidence type="ECO:0000259" key="5">
    <source>
        <dbReference type="PROSITE" id="PS51898"/>
    </source>
</evidence>
<dbReference type="EMBL" id="BAEQ01000013">
    <property type="protein sequence ID" value="GAC27425.1"/>
    <property type="molecule type" value="Genomic_DNA"/>
</dbReference>
<dbReference type="GO" id="GO:0006310">
    <property type="term" value="P:DNA recombination"/>
    <property type="evidence" value="ECO:0007669"/>
    <property type="project" value="UniProtKB-KW"/>
</dbReference>
<comment type="caution">
    <text evidence="6">The sequence shown here is derived from an EMBL/GenBank/DDBJ whole genome shotgun (WGS) entry which is preliminary data.</text>
</comment>
<dbReference type="PROSITE" id="PS51898">
    <property type="entry name" value="TYR_RECOMBINASE"/>
    <property type="match status" value="1"/>
</dbReference>
<dbReference type="Gene3D" id="1.10.443.10">
    <property type="entry name" value="Intergrase catalytic core"/>
    <property type="match status" value="1"/>
</dbReference>
<dbReference type="InterPro" id="IPR050090">
    <property type="entry name" value="Tyrosine_recombinase_XerCD"/>
</dbReference>
<dbReference type="InterPro" id="IPR013762">
    <property type="entry name" value="Integrase-like_cat_sf"/>
</dbReference>
<keyword evidence="3" id="KW-0238">DNA-binding</keyword>
<name>K6ZVS3_9ALTE</name>
<sequence>MEYFNAYRKPKDNQPICKANKYALLLNVKTFMGKMHNRGVIENNPVAHIELPSVGRPLPKAIFTAEEVKKILDQPLMLGEKGLVDRVILETFFATGIRRVELRDLDVEDIDVKQQLVRIRKGKGDREYILPISERACEWIVFYLAKLRPQLATITSGSALFLNDKGARFRVNGLSDTASRFVRLAGFKRGGACHLFRHSTATIMLDNGADLRHVQEMLGHANISSTQIYTFFSRSKLTEVYNKTHPSALIDKRFHQ</sequence>
<evidence type="ECO:0000256" key="4">
    <source>
        <dbReference type="ARBA" id="ARBA00023172"/>
    </source>
</evidence>
<protein>
    <submittedName>
        <fullName evidence="6">Tyrosine recombinase xerD</fullName>
    </submittedName>
</protein>
<comment type="similarity">
    <text evidence="1">Belongs to the 'phage' integrase family.</text>
</comment>
<accession>K6ZVS3</accession>
<dbReference type="PANTHER" id="PTHR30349:SF41">
    <property type="entry name" value="INTEGRASE_RECOMBINASE PROTEIN MJ0367-RELATED"/>
    <property type="match status" value="1"/>
</dbReference>
<dbReference type="STRING" id="1121922.GCA_000428905_02325"/>
<organism evidence="6 7">
    <name type="scientific">Brumicola pallidula DSM 14239 = ACAM 615</name>
    <dbReference type="NCBI Taxonomy" id="1121922"/>
    <lineage>
        <taxon>Bacteria</taxon>
        <taxon>Pseudomonadati</taxon>
        <taxon>Pseudomonadota</taxon>
        <taxon>Gammaproteobacteria</taxon>
        <taxon>Alteromonadales</taxon>
        <taxon>Alteromonadaceae</taxon>
        <taxon>Brumicola</taxon>
    </lineage>
</organism>
<dbReference type="SUPFAM" id="SSF56349">
    <property type="entry name" value="DNA breaking-rejoining enzymes"/>
    <property type="match status" value="1"/>
</dbReference>
<reference evidence="7" key="1">
    <citation type="journal article" date="2014" name="Environ. Microbiol.">
        <title>Comparative genomics of the marine bacterial genus Glaciecola reveals the high degree of genomic diversity and genomic characteristic for cold adaptation.</title>
        <authorList>
            <person name="Qin Q.L."/>
            <person name="Xie B.B."/>
            <person name="Yu Y."/>
            <person name="Shu Y.L."/>
            <person name="Rong J.C."/>
            <person name="Zhang Y.J."/>
            <person name="Zhao D.L."/>
            <person name="Chen X.L."/>
            <person name="Zhang X.Y."/>
            <person name="Chen B."/>
            <person name="Zhou B.C."/>
            <person name="Zhang Y.Z."/>
        </authorList>
    </citation>
    <scope>NUCLEOTIDE SEQUENCE [LARGE SCALE GENOMIC DNA]</scope>
    <source>
        <strain evidence="7">ACAM 615</strain>
    </source>
</reference>
<keyword evidence="2" id="KW-0229">DNA integration</keyword>
<dbReference type="GO" id="GO:0015074">
    <property type="term" value="P:DNA integration"/>
    <property type="evidence" value="ECO:0007669"/>
    <property type="project" value="UniProtKB-KW"/>
</dbReference>
<dbReference type="InterPro" id="IPR002104">
    <property type="entry name" value="Integrase_catalytic"/>
</dbReference>
<keyword evidence="7" id="KW-1185">Reference proteome</keyword>
<evidence type="ECO:0000256" key="1">
    <source>
        <dbReference type="ARBA" id="ARBA00008857"/>
    </source>
</evidence>
<evidence type="ECO:0000256" key="3">
    <source>
        <dbReference type="ARBA" id="ARBA00023125"/>
    </source>
</evidence>
<dbReference type="AlphaFoldDB" id="K6ZVS3"/>
<evidence type="ECO:0000256" key="2">
    <source>
        <dbReference type="ARBA" id="ARBA00022908"/>
    </source>
</evidence>
<dbReference type="Pfam" id="PF00589">
    <property type="entry name" value="Phage_integrase"/>
    <property type="match status" value="1"/>
</dbReference>
<gene>
    <name evidence="6" type="primary">xerD</name>
    <name evidence="6" type="ORF">GPAL_0545</name>
</gene>